<dbReference type="InterPro" id="IPR044824">
    <property type="entry name" value="MAIN-like"/>
</dbReference>
<dbReference type="PANTHER" id="PTHR46033:SF1">
    <property type="entry name" value="PROTEIN MAIN-LIKE 2"/>
    <property type="match status" value="1"/>
</dbReference>
<name>A0A2N9F0K8_FAGSY</name>
<evidence type="ECO:0000256" key="1">
    <source>
        <dbReference type="SAM" id="Coils"/>
    </source>
</evidence>
<dbReference type="GO" id="GO:0010073">
    <property type="term" value="P:meristem maintenance"/>
    <property type="evidence" value="ECO:0007669"/>
    <property type="project" value="InterPro"/>
</dbReference>
<keyword evidence="1" id="KW-0175">Coiled coil</keyword>
<dbReference type="AlphaFoldDB" id="A0A2N9F0K8"/>
<reference evidence="2" key="1">
    <citation type="submission" date="2018-02" db="EMBL/GenBank/DDBJ databases">
        <authorList>
            <person name="Cohen D.B."/>
            <person name="Kent A.D."/>
        </authorList>
    </citation>
    <scope>NUCLEOTIDE SEQUENCE</scope>
</reference>
<dbReference type="PANTHER" id="PTHR46033">
    <property type="entry name" value="PROTEIN MAIN-LIKE 2"/>
    <property type="match status" value="1"/>
</dbReference>
<dbReference type="EMBL" id="OIVN01000714">
    <property type="protein sequence ID" value="SPC84506.1"/>
    <property type="molecule type" value="Genomic_DNA"/>
</dbReference>
<sequence>MAKSSSNIDPCSSATQIIEALPVSQCITVTNTFSFPEGFMTLTVADIFALLDLCPMGALAHPLMVVGTSPNEDILHGVSLSYNDFIKQVKGSGASLVTYKEECCFYLFWICRFLAYTSSKRVISYYLPITRCLANGTPVDMSSLLLGELYRAMYPNEVPSFPTYFKLFSDSSRRRSPEEFMPFEARRYGFEDFHQFSSQGFFRGDAAWGTCLQSRDLVVIRSSNTGVEACCPSLVAKQFGLVQLLLVPPIWTKNTDWMARVAISKDEAKQIRCCPTFLLYQLAGAGIEHMASYVAPQPLQQISHSGKKVGGDLSSQKFATAEVSSDPFNNLVDIVTDRVIAHNAELAEMAFDLRNQLMKCCQANLLQDAAFKKAKESLQLQAPILKLPAPSEQGTHTSTKRKIYEVEEVDPTVSPNGAKPSGKKLFKTVAKKSSAKKAKVVEVAPDSSIIEVESLEEELDDTTTLSNLAKQLAAALKAKAKAEDAERKHLEAEMEKKRQANKAEEERIAEIEKMKENRKEAEIVRRKAEQVVPREARLTKQIVVATMVSVQQVAQPAIEVRTSIEATTSSIEVAAPLAQNMLEGLGDIDKLLEDVSLNLQQCQTLTKTSSTPIPLEPLMDQLQAAIDQLKELLQKPVGLVLLDVNLVD</sequence>
<gene>
    <name evidence="2" type="ORF">FSB_LOCUS12388</name>
</gene>
<accession>A0A2N9F0K8</accession>
<proteinExistence type="predicted"/>
<organism evidence="2">
    <name type="scientific">Fagus sylvatica</name>
    <name type="common">Beechnut</name>
    <dbReference type="NCBI Taxonomy" id="28930"/>
    <lineage>
        <taxon>Eukaryota</taxon>
        <taxon>Viridiplantae</taxon>
        <taxon>Streptophyta</taxon>
        <taxon>Embryophyta</taxon>
        <taxon>Tracheophyta</taxon>
        <taxon>Spermatophyta</taxon>
        <taxon>Magnoliopsida</taxon>
        <taxon>eudicotyledons</taxon>
        <taxon>Gunneridae</taxon>
        <taxon>Pentapetalae</taxon>
        <taxon>rosids</taxon>
        <taxon>fabids</taxon>
        <taxon>Fagales</taxon>
        <taxon>Fagaceae</taxon>
        <taxon>Fagus</taxon>
    </lineage>
</organism>
<evidence type="ECO:0000313" key="2">
    <source>
        <dbReference type="EMBL" id="SPC84506.1"/>
    </source>
</evidence>
<feature type="coiled-coil region" evidence="1">
    <location>
        <begin position="465"/>
        <end position="531"/>
    </location>
</feature>
<protein>
    <submittedName>
        <fullName evidence="2">Uncharacterized protein</fullName>
    </submittedName>
</protein>